<evidence type="ECO:0000313" key="14">
    <source>
        <dbReference type="EMBL" id="PZX62954.1"/>
    </source>
</evidence>
<dbReference type="SUPFAM" id="SSF54534">
    <property type="entry name" value="FKBP-like"/>
    <property type="match status" value="1"/>
</dbReference>
<evidence type="ECO:0000256" key="6">
    <source>
        <dbReference type="ARBA" id="ARBA00023136"/>
    </source>
</evidence>
<keyword evidence="7" id="KW-0143">Chaperone</keyword>
<dbReference type="RefSeq" id="WP_170120412.1">
    <property type="nucleotide sequence ID" value="NZ_QKZV01000004.1"/>
</dbReference>
<evidence type="ECO:0000256" key="12">
    <source>
        <dbReference type="SAM" id="Phobius"/>
    </source>
</evidence>
<comment type="caution">
    <text evidence="14">The sequence shown here is derived from an EMBL/GenBank/DDBJ whole genome shotgun (WGS) entry which is preliminary data.</text>
</comment>
<evidence type="ECO:0000313" key="15">
    <source>
        <dbReference type="Proteomes" id="UP000249720"/>
    </source>
</evidence>
<reference evidence="14 15" key="1">
    <citation type="submission" date="2018-06" db="EMBL/GenBank/DDBJ databases">
        <title>Genomic Encyclopedia of Archaeal and Bacterial Type Strains, Phase II (KMG-II): from individual species to whole genera.</title>
        <authorList>
            <person name="Goeker M."/>
        </authorList>
    </citation>
    <scope>NUCLEOTIDE SEQUENCE [LARGE SCALE GENOMIC DNA]</scope>
    <source>
        <strain evidence="14 15">DSM 23241</strain>
    </source>
</reference>
<evidence type="ECO:0000259" key="13">
    <source>
        <dbReference type="PROSITE" id="PS50198"/>
    </source>
</evidence>
<evidence type="ECO:0000256" key="11">
    <source>
        <dbReference type="PROSITE-ProRule" id="PRU00278"/>
    </source>
</evidence>
<evidence type="ECO:0000256" key="9">
    <source>
        <dbReference type="ARBA" id="ARBA00040743"/>
    </source>
</evidence>
<keyword evidence="11" id="KW-0697">Rotamase</keyword>
<dbReference type="InterPro" id="IPR046357">
    <property type="entry name" value="PPIase_dom_sf"/>
</dbReference>
<keyword evidence="3" id="KW-0997">Cell inner membrane</keyword>
<organism evidence="14 15">
    <name type="scientific">Hydrotalea sandarakina</name>
    <dbReference type="NCBI Taxonomy" id="1004304"/>
    <lineage>
        <taxon>Bacteria</taxon>
        <taxon>Pseudomonadati</taxon>
        <taxon>Bacteroidota</taxon>
        <taxon>Chitinophagia</taxon>
        <taxon>Chitinophagales</taxon>
        <taxon>Chitinophagaceae</taxon>
        <taxon>Hydrotalea</taxon>
    </lineage>
</organism>
<dbReference type="PANTHER" id="PTHR47529:SF1">
    <property type="entry name" value="PERIPLASMIC CHAPERONE PPID"/>
    <property type="match status" value="1"/>
</dbReference>
<comment type="similarity">
    <text evidence="8">Belongs to the PpiD chaperone family.</text>
</comment>
<dbReference type="InterPro" id="IPR052029">
    <property type="entry name" value="PpiD_chaperone"/>
</dbReference>
<keyword evidence="4 12" id="KW-0812">Transmembrane</keyword>
<name>A0A2W7RRI1_9BACT</name>
<dbReference type="SUPFAM" id="SSF109998">
    <property type="entry name" value="Triger factor/SurA peptide-binding domain-like"/>
    <property type="match status" value="1"/>
</dbReference>
<dbReference type="InterPro" id="IPR000297">
    <property type="entry name" value="PPIase_PpiC"/>
</dbReference>
<keyword evidence="6 12" id="KW-0472">Membrane</keyword>
<dbReference type="Pfam" id="PF13623">
    <property type="entry name" value="SurA_N_2"/>
    <property type="match status" value="1"/>
</dbReference>
<feature type="transmembrane region" description="Helical" evidence="12">
    <location>
        <begin position="12"/>
        <end position="28"/>
    </location>
</feature>
<evidence type="ECO:0000256" key="5">
    <source>
        <dbReference type="ARBA" id="ARBA00022989"/>
    </source>
</evidence>
<dbReference type="Pfam" id="PF13616">
    <property type="entry name" value="Rotamase_3"/>
    <property type="match status" value="1"/>
</dbReference>
<proteinExistence type="inferred from homology"/>
<dbReference type="GO" id="GO:0003755">
    <property type="term" value="F:peptidyl-prolyl cis-trans isomerase activity"/>
    <property type="evidence" value="ECO:0007669"/>
    <property type="project" value="UniProtKB-KW"/>
</dbReference>
<feature type="domain" description="PpiC" evidence="13">
    <location>
        <begin position="335"/>
        <end position="442"/>
    </location>
</feature>
<protein>
    <recommendedName>
        <fullName evidence="9">Periplasmic chaperone PpiD</fullName>
    </recommendedName>
    <alternativeName>
        <fullName evidence="10">Periplasmic folding chaperone</fullName>
    </alternativeName>
</protein>
<dbReference type="PANTHER" id="PTHR47529">
    <property type="entry name" value="PEPTIDYL-PROLYL CIS-TRANS ISOMERASE D"/>
    <property type="match status" value="1"/>
</dbReference>
<evidence type="ECO:0000256" key="7">
    <source>
        <dbReference type="ARBA" id="ARBA00023186"/>
    </source>
</evidence>
<evidence type="ECO:0000256" key="8">
    <source>
        <dbReference type="ARBA" id="ARBA00038408"/>
    </source>
</evidence>
<gene>
    <name evidence="14" type="ORF">LX80_01649</name>
</gene>
<dbReference type="Gene3D" id="3.10.50.40">
    <property type="match status" value="1"/>
</dbReference>
<evidence type="ECO:0000256" key="1">
    <source>
        <dbReference type="ARBA" id="ARBA00004382"/>
    </source>
</evidence>
<keyword evidence="5 12" id="KW-1133">Transmembrane helix</keyword>
<dbReference type="Proteomes" id="UP000249720">
    <property type="component" value="Unassembled WGS sequence"/>
</dbReference>
<dbReference type="GO" id="GO:0005886">
    <property type="term" value="C:plasma membrane"/>
    <property type="evidence" value="ECO:0007669"/>
    <property type="project" value="UniProtKB-SubCell"/>
</dbReference>
<comment type="subcellular location">
    <subcellularLocation>
        <location evidence="1">Cell inner membrane</location>
        <topology evidence="1">Single-pass type II membrane protein</topology>
        <orientation evidence="1">Periplasmic side</orientation>
    </subcellularLocation>
</comment>
<dbReference type="EMBL" id="QKZV01000004">
    <property type="protein sequence ID" value="PZX62954.1"/>
    <property type="molecule type" value="Genomic_DNA"/>
</dbReference>
<keyword evidence="15" id="KW-1185">Reference proteome</keyword>
<keyword evidence="11 14" id="KW-0413">Isomerase</keyword>
<dbReference type="InterPro" id="IPR027304">
    <property type="entry name" value="Trigger_fact/SurA_dom_sf"/>
</dbReference>
<accession>A0A2W7RRI1</accession>
<dbReference type="AlphaFoldDB" id="A0A2W7RRI1"/>
<sequence>MSVIQRIRDKGAWFIFGIIALALLAFILQDGSFRRGNFFSNTTVIGKVNGQKIERADFEEKVSMYGGRGANREQVIAQLWNNEVASIIMEQQYKKLGLTITPKEVSDILFNPVTSPLKREFTDPKTGMFMVDEAKAAFDRLKKSRNAQEMAQVEEAYIKPAIQQALQAKYQALLQQAMYVPKWLVNKTVEDNNLLSNVSYVYAPYSAIPDSSVKVSDDEIMAYANKHKDEYKRDEETRNIAYVTFNADPSSADSLAAFNAVLAKKAELASNTNINTFFAQNTSDLPYYDGYISKNQIHQKSIDSIVKLPVNGVYGPYLDGNEYVIAKLIAVKQLPDSAKVRHILVATHQQDPQTGVLQRVRDDSTARKIMDTVEMQLKAGVPFDSVAMKYSDDGNKNTGGVYDYFTTGRMVPTFNDFSFLNPVGTKGVITTEYGLHYVEVLGQKGSSPAYKIAYYAKPITISNETDAAAVSAAAQFVSLSKNKKEFEATAAKMNKPIATADDIKENDYTIPNLGDSRQLVRWIYEHSVGDVDQDPVRIGNNYVVPLITADIKPGLPPASILRPMIEPIVRNEKKAKILLDTKFKSGNDLNAYASATGTQVQKADSISFSAPFITGIGNDAKFTGASFNKAYLNKVTPPIAGTNGVFAIQINAISSKPTTPDETQGVKQTLLQSLRMAIYRGMDALRKTAVVKDYRSQFY</sequence>
<evidence type="ECO:0000256" key="2">
    <source>
        <dbReference type="ARBA" id="ARBA00022475"/>
    </source>
</evidence>
<evidence type="ECO:0000256" key="3">
    <source>
        <dbReference type="ARBA" id="ARBA00022519"/>
    </source>
</evidence>
<keyword evidence="2" id="KW-1003">Cell membrane</keyword>
<evidence type="ECO:0000256" key="10">
    <source>
        <dbReference type="ARBA" id="ARBA00042775"/>
    </source>
</evidence>
<evidence type="ECO:0000256" key="4">
    <source>
        <dbReference type="ARBA" id="ARBA00022692"/>
    </source>
</evidence>
<dbReference type="PROSITE" id="PS50198">
    <property type="entry name" value="PPIC_PPIASE_2"/>
    <property type="match status" value="1"/>
</dbReference>